<evidence type="ECO:0000256" key="8">
    <source>
        <dbReference type="ARBA" id="ARBA00023033"/>
    </source>
</evidence>
<dbReference type="GO" id="GO:0016020">
    <property type="term" value="C:membrane"/>
    <property type="evidence" value="ECO:0007669"/>
    <property type="project" value="UniProtKB-SubCell"/>
</dbReference>
<dbReference type="Proteomes" id="UP001428341">
    <property type="component" value="Unassembled WGS sequence"/>
</dbReference>
<keyword evidence="6 11" id="KW-0560">Oxidoreductase</keyword>
<evidence type="ECO:0000256" key="4">
    <source>
        <dbReference type="ARBA" id="ARBA00022617"/>
    </source>
</evidence>
<evidence type="ECO:0000313" key="14">
    <source>
        <dbReference type="Proteomes" id="UP001428341"/>
    </source>
</evidence>
<dbReference type="PRINTS" id="PR00385">
    <property type="entry name" value="P450"/>
</dbReference>
<dbReference type="InterPro" id="IPR036396">
    <property type="entry name" value="Cyt_P450_sf"/>
</dbReference>
<feature type="binding site" description="axial binding residue" evidence="10">
    <location>
        <position position="460"/>
    </location>
    <ligand>
        <name>heme</name>
        <dbReference type="ChEBI" id="CHEBI:30413"/>
    </ligand>
    <ligandPart>
        <name>Fe</name>
        <dbReference type="ChEBI" id="CHEBI:18248"/>
    </ligandPart>
</feature>
<reference evidence="13 14" key="1">
    <citation type="submission" date="2024-05" db="EMBL/GenBank/DDBJ databases">
        <title>Haplotype-resolved chromosome-level genome assembly of Huyou (Citrus changshanensis).</title>
        <authorList>
            <person name="Miao C."/>
            <person name="Chen W."/>
            <person name="Wu Y."/>
            <person name="Wang L."/>
            <person name="Zhao S."/>
            <person name="Grierson D."/>
            <person name="Xu C."/>
            <person name="Chen K."/>
        </authorList>
    </citation>
    <scope>NUCLEOTIDE SEQUENCE [LARGE SCALE GENOMIC DNA]</scope>
    <source>
        <strain evidence="13">01-14</strain>
        <tissue evidence="13">Leaf</tissue>
    </source>
</reference>
<evidence type="ECO:0000256" key="3">
    <source>
        <dbReference type="ARBA" id="ARBA00010617"/>
    </source>
</evidence>
<dbReference type="PANTHER" id="PTHR47943:SF8">
    <property type="entry name" value="CYTOCHROME P450"/>
    <property type="match status" value="1"/>
</dbReference>
<dbReference type="PRINTS" id="PR00463">
    <property type="entry name" value="EP450I"/>
</dbReference>
<keyword evidence="9 12" id="KW-0472">Membrane</keyword>
<organism evidence="13 14">
    <name type="scientific">Citrus x changshan-huyou</name>
    <dbReference type="NCBI Taxonomy" id="2935761"/>
    <lineage>
        <taxon>Eukaryota</taxon>
        <taxon>Viridiplantae</taxon>
        <taxon>Streptophyta</taxon>
        <taxon>Embryophyta</taxon>
        <taxon>Tracheophyta</taxon>
        <taxon>Spermatophyta</taxon>
        <taxon>Magnoliopsida</taxon>
        <taxon>eudicotyledons</taxon>
        <taxon>Gunneridae</taxon>
        <taxon>Pentapetalae</taxon>
        <taxon>rosids</taxon>
        <taxon>malvids</taxon>
        <taxon>Sapindales</taxon>
        <taxon>Rutaceae</taxon>
        <taxon>Aurantioideae</taxon>
        <taxon>Citrus</taxon>
    </lineage>
</organism>
<dbReference type="Pfam" id="PF00067">
    <property type="entry name" value="p450"/>
    <property type="match status" value="1"/>
</dbReference>
<dbReference type="GO" id="GO:0020037">
    <property type="term" value="F:heme binding"/>
    <property type="evidence" value="ECO:0007669"/>
    <property type="project" value="InterPro"/>
</dbReference>
<evidence type="ECO:0000256" key="2">
    <source>
        <dbReference type="ARBA" id="ARBA00004370"/>
    </source>
</evidence>
<dbReference type="InterPro" id="IPR002401">
    <property type="entry name" value="Cyt_P450_E_grp-I"/>
</dbReference>
<keyword evidence="7 10" id="KW-0408">Iron</keyword>
<comment type="subcellular location">
    <subcellularLocation>
        <location evidence="2">Membrane</location>
    </subcellularLocation>
</comment>
<dbReference type="InterPro" id="IPR001128">
    <property type="entry name" value="Cyt_P450"/>
</dbReference>
<proteinExistence type="inferred from homology"/>
<evidence type="ECO:0000256" key="9">
    <source>
        <dbReference type="ARBA" id="ARBA00023136"/>
    </source>
</evidence>
<comment type="similarity">
    <text evidence="3 11">Belongs to the cytochrome P450 family.</text>
</comment>
<dbReference type="AlphaFoldDB" id="A0AAP0LY19"/>
<dbReference type="EMBL" id="JBCGBO010000007">
    <property type="protein sequence ID" value="KAK9187977.1"/>
    <property type="molecule type" value="Genomic_DNA"/>
</dbReference>
<comment type="caution">
    <text evidence="13">The sequence shown here is derived from an EMBL/GenBank/DDBJ whole genome shotgun (WGS) entry which is preliminary data.</text>
</comment>
<evidence type="ECO:0000256" key="12">
    <source>
        <dbReference type="SAM" id="Phobius"/>
    </source>
</evidence>
<evidence type="ECO:0000256" key="5">
    <source>
        <dbReference type="ARBA" id="ARBA00022723"/>
    </source>
</evidence>
<comment type="cofactor">
    <cofactor evidence="1 10">
        <name>heme</name>
        <dbReference type="ChEBI" id="CHEBI:30413"/>
    </cofactor>
</comment>
<evidence type="ECO:0000256" key="1">
    <source>
        <dbReference type="ARBA" id="ARBA00001971"/>
    </source>
</evidence>
<dbReference type="PROSITE" id="PS00086">
    <property type="entry name" value="CYTOCHROME_P450"/>
    <property type="match status" value="1"/>
</dbReference>
<evidence type="ECO:0000256" key="6">
    <source>
        <dbReference type="ARBA" id="ARBA00023002"/>
    </source>
</evidence>
<keyword evidence="12" id="KW-1133">Transmembrane helix</keyword>
<keyword evidence="8 11" id="KW-0503">Monooxygenase</keyword>
<accession>A0AAP0LY19</accession>
<evidence type="ECO:0000256" key="11">
    <source>
        <dbReference type="RuleBase" id="RU000461"/>
    </source>
</evidence>
<name>A0AAP0LY19_9ROSI</name>
<feature type="transmembrane region" description="Helical" evidence="12">
    <location>
        <begin position="16"/>
        <end position="36"/>
    </location>
</feature>
<dbReference type="SUPFAM" id="SSF48264">
    <property type="entry name" value="Cytochrome P450"/>
    <property type="match status" value="1"/>
</dbReference>
<evidence type="ECO:0000256" key="7">
    <source>
        <dbReference type="ARBA" id="ARBA00023004"/>
    </source>
</evidence>
<dbReference type="GO" id="GO:0016705">
    <property type="term" value="F:oxidoreductase activity, acting on paired donors, with incorporation or reduction of molecular oxygen"/>
    <property type="evidence" value="ECO:0007669"/>
    <property type="project" value="InterPro"/>
</dbReference>
<dbReference type="GO" id="GO:0004497">
    <property type="term" value="F:monooxygenase activity"/>
    <property type="evidence" value="ECO:0007669"/>
    <property type="project" value="UniProtKB-KW"/>
</dbReference>
<keyword evidence="12" id="KW-0812">Transmembrane</keyword>
<dbReference type="FunFam" id="1.10.630.10:FF:000019">
    <property type="entry name" value="Cytochrome P450 family protein"/>
    <property type="match status" value="1"/>
</dbReference>
<keyword evidence="4 10" id="KW-0349">Heme</keyword>
<dbReference type="CDD" id="cd20655">
    <property type="entry name" value="CYP93"/>
    <property type="match status" value="1"/>
</dbReference>
<keyword evidence="5 10" id="KW-0479">Metal-binding</keyword>
<evidence type="ECO:0000313" key="13">
    <source>
        <dbReference type="EMBL" id="KAK9187977.1"/>
    </source>
</evidence>
<dbReference type="GO" id="GO:0005506">
    <property type="term" value="F:iron ion binding"/>
    <property type="evidence" value="ECO:0007669"/>
    <property type="project" value="InterPro"/>
</dbReference>
<gene>
    <name evidence="13" type="ORF">WN944_019376</name>
</gene>
<dbReference type="InterPro" id="IPR017972">
    <property type="entry name" value="Cyt_P450_CS"/>
</dbReference>
<evidence type="ECO:0000256" key="10">
    <source>
        <dbReference type="PIRSR" id="PIRSR602401-1"/>
    </source>
</evidence>
<dbReference type="Gene3D" id="1.10.630.10">
    <property type="entry name" value="Cytochrome P450"/>
    <property type="match status" value="1"/>
</dbReference>
<protein>
    <submittedName>
        <fullName evidence="13">Uncharacterized protein</fullName>
    </submittedName>
</protein>
<sequence>MADLQGFFLPSNMADLQGFFLPFIICLVSLLVVQAISRRTRIQSRLPPSPPALPIIGHLHLLAPIPHQAIYKLSSRYGPLIHFFLGSVPCVVACSSEIAKELLKTHENAFSSRPKMLAVDYLTYGSAGFIFTPYGPYWKFMKKLCMSELLGARTLNQLLPVRSEEIRGFIQMVLTKANAKEAVDVGLEINRLTNHIISRMTMSQRCSDNEADEVRELVQSILELCGKFNLADCFWFCKNLDLQGFGKKTNEARKTFDAMMERIIKEHEETRKLNKETTGDDAPKDLLDILLTISEDESSEVKLTRENIKAFILEMFSAGMDTTAVTIEWALAELINHPDIMNKARGEIDVVVGKNRLVDESDISNLPYFQAIVKETLRLHPTGPMIVRESIESCTINGYEIPAKTRVFINVWAIGRDPNHWEKPLEFHPERFIDEDGKTQLDVRGQHYHYIPFGSGRRACPGISLALHMVQTTLATMIQCFDWKVNGGDGATVDMEEAPGLTLPRACPNLDLHGLRKRLKEVRDKFDKMMEKIIRRHEEARNLFKETGVYYVPQNLLDILLGTSEYEALDMNLTRENIKALIKDFLFS</sequence>
<dbReference type="PANTHER" id="PTHR47943">
    <property type="entry name" value="CYTOCHROME P450 93A3-LIKE"/>
    <property type="match status" value="1"/>
</dbReference>
<keyword evidence="14" id="KW-1185">Reference proteome</keyword>